<dbReference type="Gene3D" id="1.10.150.240">
    <property type="entry name" value="Putative phosphatase, domain 2"/>
    <property type="match status" value="1"/>
</dbReference>
<proteinExistence type="predicted"/>
<protein>
    <submittedName>
        <fullName evidence="1">Phosphoglycolate phosphatase-like HAD superfamily hydrolase</fullName>
    </submittedName>
</protein>
<dbReference type="GO" id="GO:0008967">
    <property type="term" value="F:phosphoglycolate phosphatase activity"/>
    <property type="evidence" value="ECO:0007669"/>
    <property type="project" value="TreeGrafter"/>
</dbReference>
<accession>A0A542DGR7</accession>
<keyword evidence="2" id="KW-1185">Reference proteome</keyword>
<evidence type="ECO:0000313" key="2">
    <source>
        <dbReference type="Proteomes" id="UP000320876"/>
    </source>
</evidence>
<dbReference type="Gene3D" id="3.40.50.1000">
    <property type="entry name" value="HAD superfamily/HAD-like"/>
    <property type="match status" value="1"/>
</dbReference>
<dbReference type="SFLD" id="SFLDG01129">
    <property type="entry name" value="C1.5:_HAD__Beta-PGM__Phosphata"/>
    <property type="match status" value="1"/>
</dbReference>
<dbReference type="SFLD" id="SFLDS00003">
    <property type="entry name" value="Haloacid_Dehalogenase"/>
    <property type="match status" value="1"/>
</dbReference>
<keyword evidence="1" id="KW-0378">Hydrolase</keyword>
<dbReference type="InterPro" id="IPR036412">
    <property type="entry name" value="HAD-like_sf"/>
</dbReference>
<dbReference type="InterPro" id="IPR023214">
    <property type="entry name" value="HAD_sf"/>
</dbReference>
<organism evidence="1 2">
    <name type="scientific">Amycolatopsis cihanbeyliensis</name>
    <dbReference type="NCBI Taxonomy" id="1128664"/>
    <lineage>
        <taxon>Bacteria</taxon>
        <taxon>Bacillati</taxon>
        <taxon>Actinomycetota</taxon>
        <taxon>Actinomycetes</taxon>
        <taxon>Pseudonocardiales</taxon>
        <taxon>Pseudonocardiaceae</taxon>
        <taxon>Amycolatopsis</taxon>
    </lineage>
</organism>
<evidence type="ECO:0000313" key="1">
    <source>
        <dbReference type="EMBL" id="TQJ02240.1"/>
    </source>
</evidence>
<dbReference type="EMBL" id="VFML01000001">
    <property type="protein sequence ID" value="TQJ02240.1"/>
    <property type="molecule type" value="Genomic_DNA"/>
</dbReference>
<reference evidence="1 2" key="1">
    <citation type="submission" date="2019-06" db="EMBL/GenBank/DDBJ databases">
        <title>Sequencing the genomes of 1000 actinobacteria strains.</title>
        <authorList>
            <person name="Klenk H.-P."/>
        </authorList>
    </citation>
    <scope>NUCLEOTIDE SEQUENCE [LARGE SCALE GENOMIC DNA]</scope>
    <source>
        <strain evidence="1 2">DSM 45679</strain>
    </source>
</reference>
<dbReference type="Proteomes" id="UP000320876">
    <property type="component" value="Unassembled WGS sequence"/>
</dbReference>
<dbReference type="InterPro" id="IPR050155">
    <property type="entry name" value="HAD-like_hydrolase_sf"/>
</dbReference>
<dbReference type="AlphaFoldDB" id="A0A542DGR7"/>
<comment type="caution">
    <text evidence="1">The sequence shown here is derived from an EMBL/GenBank/DDBJ whole genome shotgun (WGS) entry which is preliminary data.</text>
</comment>
<dbReference type="PANTHER" id="PTHR43434:SF1">
    <property type="entry name" value="PHOSPHOGLYCOLATE PHOSPHATASE"/>
    <property type="match status" value="1"/>
</dbReference>
<dbReference type="InterPro" id="IPR041492">
    <property type="entry name" value="HAD_2"/>
</dbReference>
<dbReference type="Pfam" id="PF13419">
    <property type="entry name" value="HAD_2"/>
    <property type="match status" value="1"/>
</dbReference>
<dbReference type="PANTHER" id="PTHR43434">
    <property type="entry name" value="PHOSPHOGLYCOLATE PHOSPHATASE"/>
    <property type="match status" value="1"/>
</dbReference>
<dbReference type="GO" id="GO:0005829">
    <property type="term" value="C:cytosol"/>
    <property type="evidence" value="ECO:0007669"/>
    <property type="project" value="TreeGrafter"/>
</dbReference>
<dbReference type="InterPro" id="IPR023198">
    <property type="entry name" value="PGP-like_dom2"/>
</dbReference>
<name>A0A542DGR7_AMYCI</name>
<sequence length="235" mass="25134">MANEHRLVLWDIDLTLVDLRGLGGQWYTQALSDVVGVTLREMPSFPGRTERAITTELLTRHRIEVTDEVLQQVWGKLVAISTEAYPTLAEHGHALPGAAAALSTMAAQGTIVQSLVTGNLPEIARHKLSAFDLHEHIEFDIGGYGYLSASRPELVAHAVASASTKHARSFEPESVVIVGDTPHDIDAALRHGATGIGVATGRNSERELWDAGAHAVFADLGDTAAVLAAVTRQPT</sequence>
<dbReference type="SUPFAM" id="SSF56784">
    <property type="entry name" value="HAD-like"/>
    <property type="match status" value="1"/>
</dbReference>
<dbReference type="GO" id="GO:0006281">
    <property type="term" value="P:DNA repair"/>
    <property type="evidence" value="ECO:0007669"/>
    <property type="project" value="TreeGrafter"/>
</dbReference>
<gene>
    <name evidence="1" type="ORF">FB471_1962</name>
</gene>